<feature type="transmembrane region" description="Helical" evidence="2">
    <location>
        <begin position="20"/>
        <end position="43"/>
    </location>
</feature>
<accession>A0A6S6S164</accession>
<feature type="transmembrane region" description="Helical" evidence="2">
    <location>
        <begin position="55"/>
        <end position="76"/>
    </location>
</feature>
<dbReference type="EMBL" id="CACVAT010000051">
    <property type="protein sequence ID" value="CAA6803210.1"/>
    <property type="molecule type" value="Genomic_DNA"/>
</dbReference>
<reference evidence="3" key="1">
    <citation type="submission" date="2020-01" db="EMBL/GenBank/DDBJ databases">
        <authorList>
            <person name="Meier V. D."/>
            <person name="Meier V D."/>
        </authorList>
    </citation>
    <scope>NUCLEOTIDE SEQUENCE</scope>
    <source>
        <strain evidence="3">HLG_WM_MAG_09</strain>
    </source>
</reference>
<name>A0A6S6S164_9GAMM</name>
<keyword evidence="2" id="KW-0472">Membrane</keyword>
<keyword evidence="2" id="KW-1133">Transmembrane helix</keyword>
<evidence type="ECO:0000256" key="1">
    <source>
        <dbReference type="SAM" id="MobiDB-lite"/>
    </source>
</evidence>
<feature type="transmembrane region" description="Helical" evidence="2">
    <location>
        <begin position="88"/>
        <end position="107"/>
    </location>
</feature>
<gene>
    <name evidence="3" type="ORF">HELGO_WM29542</name>
</gene>
<evidence type="ECO:0000256" key="2">
    <source>
        <dbReference type="SAM" id="Phobius"/>
    </source>
</evidence>
<proteinExistence type="predicted"/>
<organism evidence="3">
    <name type="scientific">uncultured Thiotrichaceae bacterium</name>
    <dbReference type="NCBI Taxonomy" id="298394"/>
    <lineage>
        <taxon>Bacteria</taxon>
        <taxon>Pseudomonadati</taxon>
        <taxon>Pseudomonadota</taxon>
        <taxon>Gammaproteobacteria</taxon>
        <taxon>Thiotrichales</taxon>
        <taxon>Thiotrichaceae</taxon>
        <taxon>environmental samples</taxon>
    </lineage>
</organism>
<keyword evidence="2" id="KW-0812">Transmembrane</keyword>
<feature type="compositionally biased region" description="Basic and acidic residues" evidence="1">
    <location>
        <begin position="515"/>
        <end position="562"/>
    </location>
</feature>
<sequence>MSASEIEPAERPRKNIKLTLILVILLSIISFVTSYKGLVILNVENDNDLSQWQTVFIAFMVFTIQATLVVTLLFMIHGYRRITRFLSLFVYIVAMLFSVFFSYGWWYEVFRADSYAQEVYKDGIESIRSNAKTYEQSFSNVREVADELSKYSSKRARDENLYGGTCDEKSLPGKGALNYLRNDEATRFGVIAEDVGGLEEKVGEHISELNKLLDDLDLSEEGIVAVRERELNDIVALIGSYREGSESTRIRTQLEERRGDKRKFLESKDPKVDERTVVSCMDTEITRKIDALIAALDALPEPRKVTLFDQSNNRTVLQRSWQVFASLMDLDTVTDTKNKLAELKLTSTDYVPLIAGLLIDMFILILGLIDGLEHGKAYTGRRYSTKEARAMENFHKSPHPENDQLNLLQPYIYNGWFSHYLISPISQAVSTEREQQLQRLVAWLEAHNKIDRFAHGIALEKLPRIMQEFFTMETSANQWRKLWRFDVYKINNDVWRELVIANALNREADNQATQKRIETEEQQAQEKAEADRERAKIEEQEAIRQAEEKEEEIQRLMRGDHE</sequence>
<protein>
    <submittedName>
        <fullName evidence="3">Uncharacterized protein</fullName>
    </submittedName>
</protein>
<evidence type="ECO:0000313" key="3">
    <source>
        <dbReference type="EMBL" id="CAA6803210.1"/>
    </source>
</evidence>
<dbReference type="AlphaFoldDB" id="A0A6S6S164"/>
<feature type="region of interest" description="Disordered" evidence="1">
    <location>
        <begin position="511"/>
        <end position="562"/>
    </location>
</feature>